<keyword evidence="7" id="KW-0251">Elongation factor</keyword>
<evidence type="ECO:0000313" key="8">
    <source>
        <dbReference type="Proteomes" id="UP000244906"/>
    </source>
</evidence>
<dbReference type="PANTHER" id="PTHR42918:SF6">
    <property type="entry name" value="ELONGATION FACTOR P--(R)-BETA-LYSINE LIGASE"/>
    <property type="match status" value="1"/>
</dbReference>
<evidence type="ECO:0000256" key="5">
    <source>
        <dbReference type="ARBA" id="ARBA00052794"/>
    </source>
</evidence>
<dbReference type="GO" id="GO:0005829">
    <property type="term" value="C:cytosol"/>
    <property type="evidence" value="ECO:0007669"/>
    <property type="project" value="TreeGrafter"/>
</dbReference>
<keyword evidence="3" id="KW-0547">Nucleotide-binding</keyword>
<keyword evidence="4" id="KW-0067">ATP-binding</keyword>
<dbReference type="FunFam" id="3.30.930.10:FF:000017">
    <property type="entry name" value="Elongation factor P--(R)-beta-lysine ligase"/>
    <property type="match status" value="1"/>
</dbReference>
<dbReference type="NCBIfam" id="TIGR00462">
    <property type="entry name" value="genX"/>
    <property type="match status" value="1"/>
</dbReference>
<dbReference type="PROSITE" id="PS50862">
    <property type="entry name" value="AA_TRNA_LIGASE_II"/>
    <property type="match status" value="1"/>
</dbReference>
<dbReference type="EC" id="6.1.1.6" evidence="7"/>
<dbReference type="Proteomes" id="UP000244906">
    <property type="component" value="Unassembled WGS sequence"/>
</dbReference>
<accession>A0A2V1GXB4</accession>
<evidence type="ECO:0000313" key="7">
    <source>
        <dbReference type="EMBL" id="PVZ65673.1"/>
    </source>
</evidence>
<dbReference type="PANTHER" id="PTHR42918">
    <property type="entry name" value="LYSYL-TRNA SYNTHETASE"/>
    <property type="match status" value="1"/>
</dbReference>
<dbReference type="InterPro" id="IPR006195">
    <property type="entry name" value="aa-tRNA-synth_II"/>
</dbReference>
<dbReference type="InterPro" id="IPR004525">
    <property type="entry name" value="EpmA"/>
</dbReference>
<evidence type="ECO:0000256" key="3">
    <source>
        <dbReference type="ARBA" id="ARBA00022741"/>
    </source>
</evidence>
<keyword evidence="2 7" id="KW-0436">Ligase</keyword>
<organism evidence="7 8">
    <name type="scientific">Pelagibaculum spongiae</name>
    <dbReference type="NCBI Taxonomy" id="2080658"/>
    <lineage>
        <taxon>Bacteria</taxon>
        <taxon>Pseudomonadati</taxon>
        <taxon>Pseudomonadota</taxon>
        <taxon>Gammaproteobacteria</taxon>
        <taxon>Oceanospirillales</taxon>
        <taxon>Pelagibaculum</taxon>
    </lineage>
</organism>
<feature type="domain" description="Aminoacyl-transfer RNA synthetases class-II family profile" evidence="6">
    <location>
        <begin position="15"/>
        <end position="315"/>
    </location>
</feature>
<name>A0A2V1GXB4_9GAMM</name>
<dbReference type="GO" id="GO:0003746">
    <property type="term" value="F:translation elongation factor activity"/>
    <property type="evidence" value="ECO:0007669"/>
    <property type="project" value="UniProtKB-KW"/>
</dbReference>
<keyword evidence="8" id="KW-1185">Reference proteome</keyword>
<dbReference type="InterPro" id="IPR018149">
    <property type="entry name" value="Lys-tRNA-synth_II_C"/>
</dbReference>
<dbReference type="InterPro" id="IPR004364">
    <property type="entry name" value="Aa-tRNA-synt_II"/>
</dbReference>
<keyword evidence="7" id="KW-0648">Protein biosynthesis</keyword>
<dbReference type="GO" id="GO:0005524">
    <property type="term" value="F:ATP binding"/>
    <property type="evidence" value="ECO:0007669"/>
    <property type="project" value="UniProtKB-KW"/>
</dbReference>
<dbReference type="NCBIfam" id="NF006828">
    <property type="entry name" value="PRK09350.1"/>
    <property type="match status" value="1"/>
</dbReference>
<dbReference type="InterPro" id="IPR045864">
    <property type="entry name" value="aa-tRNA-synth_II/BPL/LPL"/>
</dbReference>
<proteinExistence type="predicted"/>
<evidence type="ECO:0000256" key="2">
    <source>
        <dbReference type="ARBA" id="ARBA00022598"/>
    </source>
</evidence>
<dbReference type="SUPFAM" id="SSF55681">
    <property type="entry name" value="Class II aaRS and biotin synthetases"/>
    <property type="match status" value="1"/>
</dbReference>
<evidence type="ECO:0000259" key="6">
    <source>
        <dbReference type="PROSITE" id="PS50862"/>
    </source>
</evidence>
<comment type="caution">
    <text evidence="7">The sequence shown here is derived from an EMBL/GenBank/DDBJ whole genome shotgun (WGS) entry which is preliminary data.</text>
</comment>
<dbReference type="GO" id="GO:0016740">
    <property type="term" value="F:transferase activity"/>
    <property type="evidence" value="ECO:0007669"/>
    <property type="project" value="UniProtKB-KW"/>
</dbReference>
<evidence type="ECO:0000256" key="4">
    <source>
        <dbReference type="ARBA" id="ARBA00022840"/>
    </source>
</evidence>
<protein>
    <submittedName>
        <fullName evidence="7">Elongation factor P lysine(34) lysyltransferase</fullName>
        <ecNumber evidence="7">6.1.1.6</ecNumber>
    </submittedName>
</protein>
<dbReference type="GO" id="GO:0006430">
    <property type="term" value="P:lysyl-tRNA aminoacylation"/>
    <property type="evidence" value="ECO:0007669"/>
    <property type="project" value="InterPro"/>
</dbReference>
<dbReference type="Gene3D" id="3.30.930.10">
    <property type="entry name" value="Bira Bifunctional Protein, Domain 2"/>
    <property type="match status" value="1"/>
</dbReference>
<dbReference type="RefSeq" id="WP_116688413.1">
    <property type="nucleotide sequence ID" value="NZ_CAWNYD010000009.1"/>
</dbReference>
<dbReference type="OrthoDB" id="9802326at2"/>
<keyword evidence="7" id="KW-0808">Transferase</keyword>
<evidence type="ECO:0000256" key="1">
    <source>
        <dbReference type="ARBA" id="ARBA00011738"/>
    </source>
</evidence>
<gene>
    <name evidence="7" type="ORF">DC094_17460</name>
</gene>
<reference evidence="7 8" key="1">
    <citation type="submission" date="2018-04" db="EMBL/GenBank/DDBJ databases">
        <title>Thalassorhabdus spongiae gen. nov., sp. nov., isolated from a marine sponge in South-West Iceland.</title>
        <authorList>
            <person name="Knobloch S."/>
            <person name="Daussin A."/>
            <person name="Johannsson R."/>
            <person name="Marteinsson V.T."/>
        </authorList>
    </citation>
    <scope>NUCLEOTIDE SEQUENCE [LARGE SCALE GENOMIC DNA]</scope>
    <source>
        <strain evidence="7 8">Hp12</strain>
    </source>
</reference>
<comment type="catalytic activity">
    <reaction evidence="5">
        <text>D-beta-lysine + L-lysyl-[protein] + ATP = N(6)-((3R)-3,6-diaminohexanoyl)-L-lysyl-[protein] + AMP + diphosphate + H(+)</text>
        <dbReference type="Rhea" id="RHEA:83435"/>
        <dbReference type="Rhea" id="RHEA-COMP:9752"/>
        <dbReference type="Rhea" id="RHEA-COMP:20131"/>
        <dbReference type="ChEBI" id="CHEBI:15378"/>
        <dbReference type="ChEBI" id="CHEBI:29969"/>
        <dbReference type="ChEBI" id="CHEBI:30616"/>
        <dbReference type="ChEBI" id="CHEBI:33019"/>
        <dbReference type="ChEBI" id="CHEBI:84138"/>
        <dbReference type="ChEBI" id="CHEBI:156053"/>
        <dbReference type="ChEBI" id="CHEBI:456215"/>
    </reaction>
    <physiologicalReaction direction="left-to-right" evidence="5">
        <dbReference type="Rhea" id="RHEA:83436"/>
    </physiologicalReaction>
</comment>
<sequence length="315" mass="35173">MDWQPGISVNYLKARAKLLGQIRGFFAQREVMEVETPLLMGAPVTDPWLQALSVKNHRLAAAPDVMWLQTSPEYAMKRLLAAGSGAIYQICKAFRDDESGRKHNHEFTMLEWYRPDFSLVQLMDETDQLLQLTLNCQSAERVSYQQLFIDQLSIDPLTATTQQLQRAALVTGMQGPDDLDVDGWLQLLMGCVIEPKLGHDRPLIVYGFPPSQSALAKVENGVASRFEVYCKGVELANAYHELTDAIEQRSRAEQDLVKRSELGLPMVPIDEKLLAAVEAGLPDCSGIALGVDRLLMLVTDEADLRKLISFDASRI</sequence>
<dbReference type="GO" id="GO:0004824">
    <property type="term" value="F:lysine-tRNA ligase activity"/>
    <property type="evidence" value="ECO:0007669"/>
    <property type="project" value="UniProtKB-EC"/>
</dbReference>
<dbReference type="GO" id="GO:0000049">
    <property type="term" value="F:tRNA binding"/>
    <property type="evidence" value="ECO:0007669"/>
    <property type="project" value="TreeGrafter"/>
</dbReference>
<dbReference type="Pfam" id="PF00152">
    <property type="entry name" value="tRNA-synt_2"/>
    <property type="match status" value="1"/>
</dbReference>
<dbReference type="PRINTS" id="PR00982">
    <property type="entry name" value="TRNASYNTHLYS"/>
</dbReference>
<dbReference type="EMBL" id="QDDL01000009">
    <property type="protein sequence ID" value="PVZ65673.1"/>
    <property type="molecule type" value="Genomic_DNA"/>
</dbReference>
<dbReference type="AlphaFoldDB" id="A0A2V1GXB4"/>
<comment type="subunit">
    <text evidence="1">Homodimer.</text>
</comment>